<accession>A0A8J6HNM5</accession>
<reference evidence="1" key="1">
    <citation type="journal article" date="2020" name="J Insects Food Feed">
        <title>The yellow mealworm (Tenebrio molitor) genome: a resource for the emerging insects as food and feed industry.</title>
        <authorList>
            <person name="Eriksson T."/>
            <person name="Andere A."/>
            <person name="Kelstrup H."/>
            <person name="Emery V."/>
            <person name="Picard C."/>
        </authorList>
    </citation>
    <scope>NUCLEOTIDE SEQUENCE</scope>
    <source>
        <strain evidence="1">Stoneville</strain>
        <tissue evidence="1">Whole head</tissue>
    </source>
</reference>
<proteinExistence type="predicted"/>
<dbReference type="Proteomes" id="UP000719412">
    <property type="component" value="Unassembled WGS sequence"/>
</dbReference>
<protein>
    <submittedName>
        <fullName evidence="1">Uncharacterized protein</fullName>
    </submittedName>
</protein>
<evidence type="ECO:0000313" key="2">
    <source>
        <dbReference type="Proteomes" id="UP000719412"/>
    </source>
</evidence>
<sequence length="327" mass="37115">MIIGVAFCGCQAAKVTIYSEDEIGVKRRRLPAAATGLPPAASTGRPVCARVISWHSSRFAMMNAPDAAAAAAQYLRRIVVVREQSSGERCLATVCFAFQRHPPAMSFFRHKRKKIKYEALPSERDKENDGIIVCQGFSLEAVNLYINNFVSPRDGHPLSKRKLSARNDVKSKSWNVVSTRAAPESFQAANIVSEARKNATFMRLKRKLENIKNFYPDVYYSKESIIEMWARHNELYQINLEILDYDRDSPAWIGKLQNSMGDANYSLSKRTPGAPIRFRTFLELPLGPIHWSFEPDRIDPEETTVSEGNYKIAWETLAFKTNPWNPH</sequence>
<comment type="caution">
    <text evidence="1">The sequence shown here is derived from an EMBL/GenBank/DDBJ whole genome shotgun (WGS) entry which is preliminary data.</text>
</comment>
<dbReference type="AlphaFoldDB" id="A0A8J6HNM5"/>
<dbReference type="EMBL" id="JABDTM020018543">
    <property type="protein sequence ID" value="KAH0817954.1"/>
    <property type="molecule type" value="Genomic_DNA"/>
</dbReference>
<organism evidence="1 2">
    <name type="scientific">Tenebrio molitor</name>
    <name type="common">Yellow mealworm beetle</name>
    <dbReference type="NCBI Taxonomy" id="7067"/>
    <lineage>
        <taxon>Eukaryota</taxon>
        <taxon>Metazoa</taxon>
        <taxon>Ecdysozoa</taxon>
        <taxon>Arthropoda</taxon>
        <taxon>Hexapoda</taxon>
        <taxon>Insecta</taxon>
        <taxon>Pterygota</taxon>
        <taxon>Neoptera</taxon>
        <taxon>Endopterygota</taxon>
        <taxon>Coleoptera</taxon>
        <taxon>Polyphaga</taxon>
        <taxon>Cucujiformia</taxon>
        <taxon>Tenebrionidae</taxon>
        <taxon>Tenebrio</taxon>
    </lineage>
</organism>
<gene>
    <name evidence="1" type="ORF">GEV33_004837</name>
</gene>
<name>A0A8J6HNM5_TENMO</name>
<keyword evidence="2" id="KW-1185">Reference proteome</keyword>
<reference evidence="1" key="2">
    <citation type="submission" date="2021-08" db="EMBL/GenBank/DDBJ databases">
        <authorList>
            <person name="Eriksson T."/>
        </authorList>
    </citation>
    <scope>NUCLEOTIDE SEQUENCE</scope>
    <source>
        <strain evidence="1">Stoneville</strain>
        <tissue evidence="1">Whole head</tissue>
    </source>
</reference>
<evidence type="ECO:0000313" key="1">
    <source>
        <dbReference type="EMBL" id="KAH0817954.1"/>
    </source>
</evidence>